<organism evidence="1 2">
    <name type="scientific">Nodularia spumigena CENA596</name>
    <dbReference type="NCBI Taxonomy" id="1819295"/>
    <lineage>
        <taxon>Bacteria</taxon>
        <taxon>Bacillati</taxon>
        <taxon>Cyanobacteriota</taxon>
        <taxon>Cyanophyceae</taxon>
        <taxon>Nostocales</taxon>
        <taxon>Nodulariaceae</taxon>
        <taxon>Nodularia</taxon>
    </lineage>
</organism>
<proteinExistence type="predicted"/>
<reference evidence="1 2" key="1">
    <citation type="submission" date="2016-04" db="EMBL/GenBank/DDBJ databases">
        <title>Draft Genome Assembly of the Bloom-forming Cyanobacterium Nodularia spumigena Strain CENA596 in Shrimp Production Ponds.</title>
        <authorList>
            <person name="Popin R.V."/>
            <person name="Rigonato J."/>
            <person name="Abreu V.A."/>
            <person name="Andreote A.P."/>
            <person name="Silveira S.B."/>
            <person name="Odebrecht C."/>
            <person name="Fiore M.F."/>
        </authorList>
    </citation>
    <scope>NUCLEOTIDE SEQUENCE [LARGE SCALE GENOMIC DNA]</scope>
    <source>
        <strain evidence="1 2">CENA596</strain>
    </source>
</reference>
<sequence length="165" mass="17738">MGFTGVEGLSVWRKLIVMAPVSLSIALLVSSCEDKVTQCQRLIQVVNAGNSLIEQNKGEQVVTSLQLSKDLQVITKSLEELNFSDPNLQEFQSSFASIFENLSQAIAKASLALGVAKSAEASPTGREKLQQARTEIDTSLTAAETAAKKSDTLAEDLNKYCGQSQ</sequence>
<evidence type="ECO:0000313" key="1">
    <source>
        <dbReference type="EMBL" id="KZL48527.1"/>
    </source>
</evidence>
<name>A0A166IKQ9_NODSP</name>
<gene>
    <name evidence="1" type="ORF">A2T98_17580</name>
</gene>
<evidence type="ECO:0008006" key="3">
    <source>
        <dbReference type="Google" id="ProtNLM"/>
    </source>
</evidence>
<dbReference type="Proteomes" id="UP000076555">
    <property type="component" value="Unassembled WGS sequence"/>
</dbReference>
<dbReference type="RefSeq" id="WP_063873882.1">
    <property type="nucleotide sequence ID" value="NZ_CAWMRI010000239.1"/>
</dbReference>
<protein>
    <recommendedName>
        <fullName evidence="3">Chemotaxis protein</fullName>
    </recommendedName>
</protein>
<evidence type="ECO:0000313" key="2">
    <source>
        <dbReference type="Proteomes" id="UP000076555"/>
    </source>
</evidence>
<dbReference type="AlphaFoldDB" id="A0A166IKQ9"/>
<dbReference type="EMBL" id="LWAJ01000239">
    <property type="protein sequence ID" value="KZL48527.1"/>
    <property type="molecule type" value="Genomic_DNA"/>
</dbReference>
<comment type="caution">
    <text evidence="1">The sequence shown here is derived from an EMBL/GenBank/DDBJ whole genome shotgun (WGS) entry which is preliminary data.</text>
</comment>
<dbReference type="OrthoDB" id="455956at2"/>
<accession>A0A166IKQ9</accession>